<evidence type="ECO:0000313" key="1">
    <source>
        <dbReference type="EMBL" id="CAH0990450.1"/>
    </source>
</evidence>
<gene>
    <name evidence="1" type="ORF">SIN8267_00542</name>
</gene>
<dbReference type="EMBL" id="CAKLPX010000001">
    <property type="protein sequence ID" value="CAH0990450.1"/>
    <property type="molecule type" value="Genomic_DNA"/>
</dbReference>
<reference evidence="1" key="1">
    <citation type="submission" date="2021-12" db="EMBL/GenBank/DDBJ databases">
        <authorList>
            <person name="Rodrigo-Torres L."/>
            <person name="Arahal R. D."/>
            <person name="Lucena T."/>
        </authorList>
    </citation>
    <scope>NUCLEOTIDE SEQUENCE</scope>
    <source>
        <strain evidence="1">CECT 8267</strain>
    </source>
</reference>
<organism evidence="1 2">
    <name type="scientific">Sinobacterium norvegicum</name>
    <dbReference type="NCBI Taxonomy" id="1641715"/>
    <lineage>
        <taxon>Bacteria</taxon>
        <taxon>Pseudomonadati</taxon>
        <taxon>Pseudomonadota</taxon>
        <taxon>Gammaproteobacteria</taxon>
        <taxon>Cellvibrionales</taxon>
        <taxon>Spongiibacteraceae</taxon>
        <taxon>Sinobacterium</taxon>
    </lineage>
</organism>
<sequence length="362" mass="41581">MLLLLLASVPSLAEQTLISSISPIGSGITNETDADSHYTDWLDITEQAITGRVSSTTSSLDRYIAREEYDENAVDKSYLSLQFIQNFAKSGNHNFNVRIRSRIDMPSSKSKWGLFFDSEPDDFDSLEEKVRDSFSGSESLEDASDTATAGLVFDNQRSIWDNRLHVGARIKSPLDPYTKIRTSRVDYLGSAWTSRFGQQVYYYHSEGWGAKTDISFYRPMGAKYLFRFSNSGQFDDKENNWNLYQGLSLYQPINSDRLIEYRSGYVVDTRPNFKVSSYWVAADWYQHIYKQWLFLKVTPGLNFYRDNDFKASPTFRIELEAYFSPHSRKDVFNVAAPLRKGDLTRQQGLSREQAIPALPKND</sequence>
<name>A0ABN8EGY9_9GAMM</name>
<dbReference type="Proteomes" id="UP000838100">
    <property type="component" value="Unassembled WGS sequence"/>
</dbReference>
<proteinExistence type="predicted"/>
<protein>
    <submittedName>
        <fullName evidence="1">Uncharacterized protein</fullName>
    </submittedName>
</protein>
<evidence type="ECO:0000313" key="2">
    <source>
        <dbReference type="Proteomes" id="UP000838100"/>
    </source>
</evidence>
<comment type="caution">
    <text evidence="1">The sequence shown here is derived from an EMBL/GenBank/DDBJ whole genome shotgun (WGS) entry which is preliminary data.</text>
</comment>
<accession>A0ABN8EGY9</accession>
<keyword evidence="2" id="KW-1185">Reference proteome</keyword>
<dbReference type="RefSeq" id="WP_237443136.1">
    <property type="nucleotide sequence ID" value="NZ_CAKLPX010000001.1"/>
</dbReference>